<feature type="region of interest" description="Disordered" evidence="1">
    <location>
        <begin position="375"/>
        <end position="397"/>
    </location>
</feature>
<dbReference type="Proteomes" id="UP000192277">
    <property type="component" value="Unassembled WGS sequence"/>
</dbReference>
<feature type="transmembrane region" description="Helical" evidence="2">
    <location>
        <begin position="88"/>
        <end position="109"/>
    </location>
</feature>
<dbReference type="CDD" id="cd07341">
    <property type="entry name" value="M56_BlaR1_MecR1_like"/>
    <property type="match status" value="1"/>
</dbReference>
<gene>
    <name evidence="4" type="ORF">A4D02_35080</name>
</gene>
<evidence type="ECO:0000259" key="3">
    <source>
        <dbReference type="Pfam" id="PF05569"/>
    </source>
</evidence>
<proteinExistence type="predicted"/>
<dbReference type="InterPro" id="IPR008756">
    <property type="entry name" value="Peptidase_M56"/>
</dbReference>
<dbReference type="EMBL" id="LWBO01000026">
    <property type="protein sequence ID" value="OQP44364.1"/>
    <property type="molecule type" value="Genomic_DNA"/>
</dbReference>
<dbReference type="InterPro" id="IPR052173">
    <property type="entry name" value="Beta-lactam_resp_regulator"/>
</dbReference>
<keyword evidence="2" id="KW-0812">Transmembrane</keyword>
<evidence type="ECO:0000256" key="1">
    <source>
        <dbReference type="SAM" id="MobiDB-lite"/>
    </source>
</evidence>
<comment type="caution">
    <text evidence="4">The sequence shown here is derived from an EMBL/GenBank/DDBJ whole genome shotgun (WGS) entry which is preliminary data.</text>
</comment>
<feature type="transmembrane region" description="Helical" evidence="2">
    <location>
        <begin position="34"/>
        <end position="56"/>
    </location>
</feature>
<evidence type="ECO:0000256" key="2">
    <source>
        <dbReference type="SAM" id="Phobius"/>
    </source>
</evidence>
<dbReference type="PANTHER" id="PTHR34978:SF3">
    <property type="entry name" value="SLR0241 PROTEIN"/>
    <property type="match status" value="1"/>
</dbReference>
<sequence>MLQYLLKLTISLSIVYLFYQLLLRRLTFYNWNRWYLLIYSLVCFIIPFINVFTFIVGRPALRELAIVNYIPAITQIAPGNTASVGINWWLVTGVVFIMGILVMAARLGMQCYSLFKMRSTAVLLYDNKVKLYHIDAPVMPFSYGRGIYVNQYQHSEHELKEIIRHEFIHVKQRHSLDIIWSELLCILNWYNPFAWLLRHDIRQNLEFLADQQVLQTGLDRKQYQYLLLKVIGVNSFSIANNFNFSSLKKRIAMMNKAQSARVHLIRFLFLLPLLVVVLLAFRNTTQIHRQAMRTLVTDTIPTAEKMPPGWLNMESIDVNNSKVTVRLKDKKVETYDLSNTRERQVFEKKYGPLPTPPPPPPPPVLRADVDVKEAPEVPEKPEVREAPEKPEAPEAPEVPTKLALTVAPKEPQVLALTPVPPPPPPNNPELLNLTPVPPPPPPVPAQDCYNQKGFCITVVDNRGEATVIVKDKSNKIVLAVSLADWNKDKQENEEKYGEVSTHQIMLLPKTVMGYKKDHVSVKPATVVKDDQVTEVVVANSMKMMEGQTKKVVATPSNGYMLVRNGRPVHTVKLAVQPATVTDTKVATVTEVAIVDDGYSLRSNSKPVYSGATQAKLAAEAKAAIEAKVKVEAEIKEATAVKIKAEAAEAAKPRPAVSVKTGAKPREAADPKPAAPSKEQE</sequence>
<dbReference type="RefSeq" id="WP_014216619.1">
    <property type="nucleotide sequence ID" value="NZ_LWBO01000026.1"/>
</dbReference>
<protein>
    <recommendedName>
        <fullName evidence="3">Peptidase M56 domain-containing protein</fullName>
    </recommendedName>
</protein>
<feature type="domain" description="Peptidase M56" evidence="3">
    <location>
        <begin position="7"/>
        <end position="254"/>
    </location>
</feature>
<feature type="transmembrane region" description="Helical" evidence="2">
    <location>
        <begin position="263"/>
        <end position="281"/>
    </location>
</feature>
<feature type="compositionally biased region" description="Basic and acidic residues" evidence="1">
    <location>
        <begin position="375"/>
        <end position="392"/>
    </location>
</feature>
<dbReference type="Pfam" id="PF05569">
    <property type="entry name" value="Peptidase_M56"/>
    <property type="match status" value="1"/>
</dbReference>
<keyword evidence="5" id="KW-1185">Reference proteome</keyword>
<dbReference type="PANTHER" id="PTHR34978">
    <property type="entry name" value="POSSIBLE SENSOR-TRANSDUCER PROTEIN BLAR"/>
    <property type="match status" value="1"/>
</dbReference>
<organism evidence="4 5">
    <name type="scientific">Niastella koreensis</name>
    <dbReference type="NCBI Taxonomy" id="354356"/>
    <lineage>
        <taxon>Bacteria</taxon>
        <taxon>Pseudomonadati</taxon>
        <taxon>Bacteroidota</taxon>
        <taxon>Chitinophagia</taxon>
        <taxon>Chitinophagales</taxon>
        <taxon>Chitinophagaceae</taxon>
        <taxon>Niastella</taxon>
    </lineage>
</organism>
<keyword evidence="2" id="KW-0472">Membrane</keyword>
<feature type="region of interest" description="Disordered" evidence="1">
    <location>
        <begin position="645"/>
        <end position="680"/>
    </location>
</feature>
<name>A0ABX3NSQ1_9BACT</name>
<keyword evidence="2" id="KW-1133">Transmembrane helix</keyword>
<reference evidence="4 5" key="1">
    <citation type="submission" date="2016-04" db="EMBL/GenBank/DDBJ databases">
        <authorList>
            <person name="Chen L."/>
            <person name="Zhuang W."/>
            <person name="Wang G."/>
        </authorList>
    </citation>
    <scope>NUCLEOTIDE SEQUENCE [LARGE SCALE GENOMIC DNA]</scope>
    <source>
        <strain evidence="5">GR20</strain>
    </source>
</reference>
<evidence type="ECO:0000313" key="5">
    <source>
        <dbReference type="Proteomes" id="UP000192277"/>
    </source>
</evidence>
<accession>A0ABX3NSQ1</accession>
<evidence type="ECO:0000313" key="4">
    <source>
        <dbReference type="EMBL" id="OQP44364.1"/>
    </source>
</evidence>
<feature type="transmembrane region" description="Helical" evidence="2">
    <location>
        <begin position="6"/>
        <end position="22"/>
    </location>
</feature>